<feature type="transmembrane region" description="Helical" evidence="2">
    <location>
        <begin position="238"/>
        <end position="259"/>
    </location>
</feature>
<dbReference type="EMBL" id="JASPKY010000263">
    <property type="protein sequence ID" value="KAK9712440.1"/>
    <property type="molecule type" value="Genomic_DNA"/>
</dbReference>
<dbReference type="Proteomes" id="UP001458880">
    <property type="component" value="Unassembled WGS sequence"/>
</dbReference>
<accession>A0AAW1K265</accession>
<keyword evidence="5" id="KW-1185">Reference proteome</keyword>
<proteinExistence type="predicted"/>
<feature type="domain" description="SCAN" evidence="3">
    <location>
        <begin position="60"/>
        <end position="107"/>
    </location>
</feature>
<evidence type="ECO:0000256" key="1">
    <source>
        <dbReference type="SAM" id="MobiDB-lite"/>
    </source>
</evidence>
<feature type="region of interest" description="Disordered" evidence="1">
    <location>
        <begin position="186"/>
        <end position="207"/>
    </location>
</feature>
<sequence length="345" mass="39016">MLGCTVKVGFSSSFIPKDVLDTINSEEDLEQIADARRIDVNEGDNDQNVINSQHSTHQRTEAHTCYKCNNNVRVTCGVTQADEGFGSKVVCSICVNQVNQENQRNNAKESLAVQAKKMQALSDPKHPVANEGPTAIVVHSIERYPSNKHARNFHPQGNRNHVKFGIWDINISALLLNREKQRGLSSRMEPDPLINSPAMGVQPAPKKTKRLASKEGVQIDDILDANNEKTRVVATHPGLNLVLCFLCVVCVTAIVYNSWREIVFHNRLNALETRLVNLERKSSEKVDTLVERYRRDIETRLKQRVTREVAVRRSTLFDDLKRSTRDAGDCICPPGKILWRYYIFC</sequence>
<dbReference type="Pfam" id="PF23663">
    <property type="entry name" value="Znf_SCAND3"/>
    <property type="match status" value="1"/>
</dbReference>
<evidence type="ECO:0000313" key="4">
    <source>
        <dbReference type="EMBL" id="KAK9712440.1"/>
    </source>
</evidence>
<gene>
    <name evidence="4" type="ORF">QE152_g24883</name>
</gene>
<comment type="caution">
    <text evidence="4">The sequence shown here is derived from an EMBL/GenBank/DDBJ whole genome shotgun (WGS) entry which is preliminary data.</text>
</comment>
<dbReference type="AlphaFoldDB" id="A0AAW1K265"/>
<evidence type="ECO:0000256" key="2">
    <source>
        <dbReference type="SAM" id="Phobius"/>
    </source>
</evidence>
<keyword evidence="2" id="KW-1133">Transmembrane helix</keyword>
<protein>
    <recommendedName>
        <fullName evidence="3">SCAN domain-containing protein</fullName>
    </recommendedName>
</protein>
<reference evidence="4 5" key="1">
    <citation type="journal article" date="2024" name="BMC Genomics">
        <title>De novo assembly and annotation of Popillia japonica's genome with initial clues to its potential as an invasive pest.</title>
        <authorList>
            <person name="Cucini C."/>
            <person name="Boschi S."/>
            <person name="Funari R."/>
            <person name="Cardaioli E."/>
            <person name="Iannotti N."/>
            <person name="Marturano G."/>
            <person name="Paoli F."/>
            <person name="Bruttini M."/>
            <person name="Carapelli A."/>
            <person name="Frati F."/>
            <person name="Nardi F."/>
        </authorList>
    </citation>
    <scope>NUCLEOTIDE SEQUENCE [LARGE SCALE GENOMIC DNA]</scope>
    <source>
        <strain evidence="4">DMR45628</strain>
    </source>
</reference>
<name>A0AAW1K265_POPJA</name>
<keyword evidence="2" id="KW-0472">Membrane</keyword>
<evidence type="ECO:0000259" key="3">
    <source>
        <dbReference type="Pfam" id="PF23663"/>
    </source>
</evidence>
<keyword evidence="2" id="KW-0812">Transmembrane</keyword>
<dbReference type="InterPro" id="IPR057560">
    <property type="entry name" value="Znf_SCAND3"/>
</dbReference>
<evidence type="ECO:0000313" key="5">
    <source>
        <dbReference type="Proteomes" id="UP001458880"/>
    </source>
</evidence>
<organism evidence="4 5">
    <name type="scientific">Popillia japonica</name>
    <name type="common">Japanese beetle</name>
    <dbReference type="NCBI Taxonomy" id="7064"/>
    <lineage>
        <taxon>Eukaryota</taxon>
        <taxon>Metazoa</taxon>
        <taxon>Ecdysozoa</taxon>
        <taxon>Arthropoda</taxon>
        <taxon>Hexapoda</taxon>
        <taxon>Insecta</taxon>
        <taxon>Pterygota</taxon>
        <taxon>Neoptera</taxon>
        <taxon>Endopterygota</taxon>
        <taxon>Coleoptera</taxon>
        <taxon>Polyphaga</taxon>
        <taxon>Scarabaeiformia</taxon>
        <taxon>Scarabaeidae</taxon>
        <taxon>Rutelinae</taxon>
        <taxon>Popillia</taxon>
    </lineage>
</organism>